<comment type="subcellular location">
    <subcellularLocation>
        <location evidence="1">Membrane</location>
    </subcellularLocation>
</comment>
<keyword evidence="3" id="KW-0472">Membrane</keyword>
<name>A0ABR2ARK7_9ROSI</name>
<sequence>MSWWSCCRSEEHHRNGSCKKKHNVGCADKTTTRNGKTLRSFMHTLSLKSDGSKQKIAEEIKKIGKAKVSATIFTFRELVVATDNFNPDNLVGEGGFGRVYQGYIEAIDRVLKHLHLLSEIEISYFYYIILQV</sequence>
<reference evidence="5 6" key="1">
    <citation type="journal article" date="2024" name="G3 (Bethesda)">
        <title>Genome assembly of Hibiscus sabdariffa L. provides insights into metabolisms of medicinal natural products.</title>
        <authorList>
            <person name="Kim T."/>
        </authorList>
    </citation>
    <scope>NUCLEOTIDE SEQUENCE [LARGE SCALE GENOMIC DNA]</scope>
    <source>
        <strain evidence="5">TK-2024</strain>
        <tissue evidence="5">Old leaves</tissue>
    </source>
</reference>
<organism evidence="5 6">
    <name type="scientific">Hibiscus sabdariffa</name>
    <name type="common">roselle</name>
    <dbReference type="NCBI Taxonomy" id="183260"/>
    <lineage>
        <taxon>Eukaryota</taxon>
        <taxon>Viridiplantae</taxon>
        <taxon>Streptophyta</taxon>
        <taxon>Embryophyta</taxon>
        <taxon>Tracheophyta</taxon>
        <taxon>Spermatophyta</taxon>
        <taxon>Magnoliopsida</taxon>
        <taxon>eudicotyledons</taxon>
        <taxon>Gunneridae</taxon>
        <taxon>Pentapetalae</taxon>
        <taxon>rosids</taxon>
        <taxon>malvids</taxon>
        <taxon>Malvales</taxon>
        <taxon>Malvaceae</taxon>
        <taxon>Malvoideae</taxon>
        <taxon>Hibiscus</taxon>
    </lineage>
</organism>
<keyword evidence="2" id="KW-0808">Transferase</keyword>
<evidence type="ECO:0000313" key="6">
    <source>
        <dbReference type="Proteomes" id="UP001472677"/>
    </source>
</evidence>
<dbReference type="SUPFAM" id="SSF56112">
    <property type="entry name" value="Protein kinase-like (PK-like)"/>
    <property type="match status" value="1"/>
</dbReference>
<proteinExistence type="predicted"/>
<comment type="caution">
    <text evidence="5">The sequence shown here is derived from an EMBL/GenBank/DDBJ whole genome shotgun (WGS) entry which is preliminary data.</text>
</comment>
<evidence type="ECO:0000256" key="1">
    <source>
        <dbReference type="ARBA" id="ARBA00004370"/>
    </source>
</evidence>
<accession>A0ABR2ARK7</accession>
<dbReference type="Proteomes" id="UP001472677">
    <property type="component" value="Unassembled WGS sequence"/>
</dbReference>
<feature type="binding site" evidence="4">
    <location>
        <position position="112"/>
    </location>
    <ligand>
        <name>ATP</name>
        <dbReference type="ChEBI" id="CHEBI:30616"/>
    </ligand>
</feature>
<evidence type="ECO:0000256" key="3">
    <source>
        <dbReference type="ARBA" id="ARBA00023136"/>
    </source>
</evidence>
<keyword evidence="2" id="KW-0418">Kinase</keyword>
<dbReference type="EMBL" id="JBBPBM010000356">
    <property type="protein sequence ID" value="KAK8496659.1"/>
    <property type="molecule type" value="Genomic_DNA"/>
</dbReference>
<dbReference type="InterPro" id="IPR017441">
    <property type="entry name" value="Protein_kinase_ATP_BS"/>
</dbReference>
<dbReference type="PANTHER" id="PTHR47985">
    <property type="entry name" value="OS07G0668900 PROTEIN"/>
    <property type="match status" value="1"/>
</dbReference>
<gene>
    <name evidence="5" type="ORF">V6N12_063919</name>
</gene>
<protein>
    <submittedName>
        <fullName evidence="5">Uncharacterized protein</fullName>
    </submittedName>
</protein>
<keyword evidence="4" id="KW-0547">Nucleotide-binding</keyword>
<keyword evidence="2" id="KW-0723">Serine/threonine-protein kinase</keyword>
<evidence type="ECO:0000313" key="5">
    <source>
        <dbReference type="EMBL" id="KAK8496659.1"/>
    </source>
</evidence>
<dbReference type="PANTHER" id="PTHR47985:SF37">
    <property type="entry name" value="PROTEIN KINASE SUPERFAMILY PROTEIN"/>
    <property type="match status" value="1"/>
</dbReference>
<dbReference type="Gene3D" id="3.30.200.20">
    <property type="entry name" value="Phosphorylase Kinase, domain 1"/>
    <property type="match status" value="1"/>
</dbReference>
<dbReference type="PROSITE" id="PS00107">
    <property type="entry name" value="PROTEIN_KINASE_ATP"/>
    <property type="match status" value="1"/>
</dbReference>
<evidence type="ECO:0000256" key="4">
    <source>
        <dbReference type="PROSITE-ProRule" id="PRU10141"/>
    </source>
</evidence>
<evidence type="ECO:0000256" key="2">
    <source>
        <dbReference type="ARBA" id="ARBA00022527"/>
    </source>
</evidence>
<keyword evidence="4" id="KW-0067">ATP-binding</keyword>
<keyword evidence="6" id="KW-1185">Reference proteome</keyword>
<dbReference type="InterPro" id="IPR011009">
    <property type="entry name" value="Kinase-like_dom_sf"/>
</dbReference>